<dbReference type="Proteomes" id="UP000187412">
    <property type="component" value="Unassembled WGS sequence"/>
</dbReference>
<keyword evidence="1" id="KW-1133">Transmembrane helix</keyword>
<feature type="transmembrane region" description="Helical" evidence="1">
    <location>
        <begin position="140"/>
        <end position="167"/>
    </location>
</feature>
<feature type="transmembrane region" description="Helical" evidence="1">
    <location>
        <begin position="108"/>
        <end position="128"/>
    </location>
</feature>
<dbReference type="RefSeq" id="WP_076112510.1">
    <property type="nucleotide sequence ID" value="NZ_MPTB01000027.1"/>
</dbReference>
<keyword evidence="1" id="KW-0812">Transmembrane</keyword>
<comment type="caution">
    <text evidence="2">The sequence shown here is derived from an EMBL/GenBank/DDBJ whole genome shotgun (WGS) entry which is preliminary data.</text>
</comment>
<feature type="transmembrane region" description="Helical" evidence="1">
    <location>
        <begin position="361"/>
        <end position="394"/>
    </location>
</feature>
<feature type="transmembrane region" description="Helical" evidence="1">
    <location>
        <begin position="55"/>
        <end position="76"/>
    </location>
</feature>
<protein>
    <recommendedName>
        <fullName evidence="4">ABC transporter permease</fullName>
    </recommendedName>
</protein>
<feature type="transmembrane region" description="Helical" evidence="1">
    <location>
        <begin position="318"/>
        <end position="340"/>
    </location>
</feature>
<reference evidence="2 3" key="1">
    <citation type="submission" date="2016-10" db="EMBL/GenBank/DDBJ databases">
        <title>Paenibacillus species isolates.</title>
        <authorList>
            <person name="Beno S.M."/>
        </authorList>
    </citation>
    <scope>NUCLEOTIDE SEQUENCE [LARGE SCALE GENOMIC DNA]</scope>
    <source>
        <strain evidence="2 3">FSL H7-0744</strain>
    </source>
</reference>
<proteinExistence type="predicted"/>
<keyword evidence="1" id="KW-0472">Membrane</keyword>
<feature type="transmembrane region" description="Helical" evidence="1">
    <location>
        <begin position="440"/>
        <end position="458"/>
    </location>
</feature>
<dbReference type="EMBL" id="MPTB01000027">
    <property type="protein sequence ID" value="OMD45214.1"/>
    <property type="molecule type" value="Genomic_DNA"/>
</dbReference>
<evidence type="ECO:0008006" key="4">
    <source>
        <dbReference type="Google" id="ProtNLM"/>
    </source>
</evidence>
<feature type="transmembrane region" description="Helical" evidence="1">
    <location>
        <begin position="214"/>
        <end position="236"/>
    </location>
</feature>
<organism evidence="2 3">
    <name type="scientific">Paenibacillus borealis</name>
    <dbReference type="NCBI Taxonomy" id="160799"/>
    <lineage>
        <taxon>Bacteria</taxon>
        <taxon>Bacillati</taxon>
        <taxon>Bacillota</taxon>
        <taxon>Bacilli</taxon>
        <taxon>Bacillales</taxon>
        <taxon>Paenibacillaceae</taxon>
        <taxon>Paenibacillus</taxon>
    </lineage>
</organism>
<evidence type="ECO:0000313" key="2">
    <source>
        <dbReference type="EMBL" id="OMD45214.1"/>
    </source>
</evidence>
<evidence type="ECO:0000256" key="1">
    <source>
        <dbReference type="SAM" id="Phobius"/>
    </source>
</evidence>
<feature type="transmembrane region" description="Helical" evidence="1">
    <location>
        <begin position="295"/>
        <end position="312"/>
    </location>
</feature>
<feature type="transmembrane region" description="Helical" evidence="1">
    <location>
        <begin position="174"/>
        <end position="194"/>
    </location>
</feature>
<accession>A0ABX3H7L7</accession>
<name>A0ABX3H7L7_PAEBO</name>
<sequence>MTALKTLVQLEYSRFSPSRQGKSKSILIGLSLFCVMVLVGMYLPATRATQRSPFIFAALLLWTVTLGLSTLHILAFQGQQHREWFLSFPHSRLTLLYAKVASLLKHSLNITLLVMASAVAVYALSALAGRYAPLPAGELIYMLAAYTLFIIATLPLAVVWGLAITLLMRARKAAVLLVIPYNLLWLLPLIYASLLSSSALGLKGVEYASPSAVLMYALALILIGWPFCYFLMPLIARNGLGTMGELRSAALPSSANSRWGKNAKTNTFTIRKAPFTTLFRLHTSRVRRIEKHPNILILKLAVPLLSIAAGYYGSTDGLAIQSVARLLFMLPVLFGFLWMVSRSSIERKQLPWLLGFPQSRLAVLLSGVAAVWVTVMRIIIVLALSAFAGSIIGFITGKIDLHNLSYALTWLLFSFLLYTLTLTITFGLMQAEYYLMKSSALSLLLLPIVLLGTLHSVLINRFMIPKEMHSGLMPDWSLLGWIAVIGLPLAACCIFAGAKYYHLILTPQKKAAAQTKQA</sequence>
<gene>
    <name evidence="2" type="ORF">BSK56_20295</name>
</gene>
<feature type="transmembrane region" description="Helical" evidence="1">
    <location>
        <begin position="25"/>
        <end position="43"/>
    </location>
</feature>
<feature type="transmembrane region" description="Helical" evidence="1">
    <location>
        <begin position="478"/>
        <end position="501"/>
    </location>
</feature>
<keyword evidence="3" id="KW-1185">Reference proteome</keyword>
<feature type="transmembrane region" description="Helical" evidence="1">
    <location>
        <begin position="406"/>
        <end position="428"/>
    </location>
</feature>
<evidence type="ECO:0000313" key="3">
    <source>
        <dbReference type="Proteomes" id="UP000187412"/>
    </source>
</evidence>